<evidence type="ECO:0000313" key="2">
    <source>
        <dbReference type="EnsemblMetazoa" id="ACHR001478-PA"/>
    </source>
</evidence>
<dbReference type="AlphaFoldDB" id="A0A182JSJ6"/>
<protein>
    <submittedName>
        <fullName evidence="2">Uncharacterized protein</fullName>
    </submittedName>
</protein>
<reference evidence="3" key="1">
    <citation type="submission" date="2013-03" db="EMBL/GenBank/DDBJ databases">
        <title>The Genome Sequence of Anopheles christyi ACHKN1017.</title>
        <authorList>
            <consortium name="The Broad Institute Genomics Platform"/>
            <person name="Neafsey D.E."/>
            <person name="Besansky N."/>
            <person name="Walker B."/>
            <person name="Young S.K."/>
            <person name="Zeng Q."/>
            <person name="Gargeya S."/>
            <person name="Fitzgerald M."/>
            <person name="Haas B."/>
            <person name="Abouelleil A."/>
            <person name="Allen A.W."/>
            <person name="Alvarado L."/>
            <person name="Arachchi H.M."/>
            <person name="Berlin A.M."/>
            <person name="Chapman S.B."/>
            <person name="Gainer-Dewar J."/>
            <person name="Goldberg J."/>
            <person name="Griggs A."/>
            <person name="Gujja S."/>
            <person name="Hansen M."/>
            <person name="Howarth C."/>
            <person name="Imamovic A."/>
            <person name="Ireland A."/>
            <person name="Larimer J."/>
            <person name="McCowan C."/>
            <person name="Murphy C."/>
            <person name="Pearson M."/>
            <person name="Poon T.W."/>
            <person name="Priest M."/>
            <person name="Roberts A."/>
            <person name="Saif S."/>
            <person name="Shea T."/>
            <person name="Sisk P."/>
            <person name="Sykes S."/>
            <person name="Wortman J."/>
            <person name="Nusbaum C."/>
            <person name="Birren B."/>
        </authorList>
    </citation>
    <scope>NUCLEOTIDE SEQUENCE [LARGE SCALE GENOMIC DNA]</scope>
    <source>
        <strain evidence="3">ACHKN1017</strain>
    </source>
</reference>
<accession>A0A182JSJ6</accession>
<organism evidence="2 3">
    <name type="scientific">Anopheles christyi</name>
    <dbReference type="NCBI Taxonomy" id="43041"/>
    <lineage>
        <taxon>Eukaryota</taxon>
        <taxon>Metazoa</taxon>
        <taxon>Ecdysozoa</taxon>
        <taxon>Arthropoda</taxon>
        <taxon>Hexapoda</taxon>
        <taxon>Insecta</taxon>
        <taxon>Pterygota</taxon>
        <taxon>Neoptera</taxon>
        <taxon>Endopterygota</taxon>
        <taxon>Diptera</taxon>
        <taxon>Nematocera</taxon>
        <taxon>Culicoidea</taxon>
        <taxon>Culicidae</taxon>
        <taxon>Anophelinae</taxon>
        <taxon>Anopheles</taxon>
    </lineage>
</organism>
<sequence>DISVKPALNDPNPSISTSNDTRIIEKENVTLRPEAPKLQTTGVMLTSYVSAVERRHLTCKTPVSSPRRTPLRHKNEKFDQTEMDEYLVNISNPHDSMHLIDLTTPVKSRRPSSVRKVFSGKVVQSPRVLDAINLITPSPKKVNRTPISSKAPAPATPKVALLKSAIKNSRIHASDTKKTPLASSLSSKKTPNVKINTLRTDTPKVTPTSSKSSLVKLRKHLISSLNKQDPADTKAPMMVSAALSQHSTPVHVPITSVITLKDDHVSPTHQQSKQADVPEYENFMIENVEKTAVENAAVVVPIFDVQSVIKKPNRTTQIRSAKYSDVTPHESFMDGVTPAAAVPSEENTLMLHADNSVSVPSNTLQEELNNLSDLPTSIHPHRNSCLPNTTMQFSPQPSNSRKTISAVNYNSLSISPMSRVSIAEDSIKETDVNDLDSETSSLDEIVNEDELLASSDSESVHEIEPMVGEVGVRTPQLGHSLRDTRKFIGSAFTSLNTSRPQLDLTAEIDESLLLNDEEEDCDNNEFYNMEKSHESILTNEQIISNNVTVCDQTAKQMEAVSDSCSKFTSNYLSNRSKRVSDFSIHEQLESAGAVLDSSKETLNTTEDCSSTSAIRCVPSTMQNQTSDACVEANNEMQSMYSTPKALHPTEALKRQSICINLVGVKELLKTPKIVDADIHAGQEIEEMFRTPKSGSLSATGKKRSVVKLVGSEELHKTSIQGNADTQEYLDVGLKGTVLLGGNIEDSFENNELLKSPKSIYSADADLKESTNVELVDVADPASPSANMEDNCEIEAMVKTPKPVSDADQNESICAVLVDSDEALSPTTDIEDNCE</sequence>
<dbReference type="STRING" id="43041.A0A182JSJ6"/>
<feature type="region of interest" description="Disordered" evidence="1">
    <location>
        <begin position="170"/>
        <end position="190"/>
    </location>
</feature>
<keyword evidence="3" id="KW-1185">Reference proteome</keyword>
<dbReference type="VEuPathDB" id="VectorBase:ACHR001478"/>
<dbReference type="EnsemblMetazoa" id="ACHR001478-RA">
    <property type="protein sequence ID" value="ACHR001478-PA"/>
    <property type="gene ID" value="ACHR001478"/>
</dbReference>
<evidence type="ECO:0000256" key="1">
    <source>
        <dbReference type="SAM" id="MobiDB-lite"/>
    </source>
</evidence>
<feature type="compositionally biased region" description="Polar residues" evidence="1">
    <location>
        <begin position="181"/>
        <end position="190"/>
    </location>
</feature>
<dbReference type="Proteomes" id="UP000075881">
    <property type="component" value="Unassembled WGS sequence"/>
</dbReference>
<reference evidence="2" key="2">
    <citation type="submission" date="2020-05" db="UniProtKB">
        <authorList>
            <consortium name="EnsemblMetazoa"/>
        </authorList>
    </citation>
    <scope>IDENTIFICATION</scope>
    <source>
        <strain evidence="2">ACHKN1017</strain>
    </source>
</reference>
<evidence type="ECO:0000313" key="3">
    <source>
        <dbReference type="Proteomes" id="UP000075881"/>
    </source>
</evidence>
<proteinExistence type="predicted"/>
<name>A0A182JSJ6_9DIPT</name>